<dbReference type="RefSeq" id="WP_317082583.1">
    <property type="nucleotide sequence ID" value="NZ_CP136594.1"/>
</dbReference>
<dbReference type="SUPFAM" id="SSF47598">
    <property type="entry name" value="Ribbon-helix-helix"/>
    <property type="match status" value="1"/>
</dbReference>
<evidence type="ECO:0000313" key="1">
    <source>
        <dbReference type="EMBL" id="WOE75561.1"/>
    </source>
</evidence>
<dbReference type="GO" id="GO:0006355">
    <property type="term" value="P:regulation of DNA-templated transcription"/>
    <property type="evidence" value="ECO:0007669"/>
    <property type="project" value="InterPro"/>
</dbReference>
<dbReference type="Proteomes" id="UP001302429">
    <property type="component" value="Chromosome"/>
</dbReference>
<protein>
    <recommendedName>
        <fullName evidence="3">Ribbon-helix-helix protein, CopG family</fullName>
    </recommendedName>
</protein>
<proteinExistence type="predicted"/>
<organism evidence="1 2">
    <name type="scientific">Alterisphingorhabdus coralli</name>
    <dbReference type="NCBI Taxonomy" id="3071408"/>
    <lineage>
        <taxon>Bacteria</taxon>
        <taxon>Pseudomonadati</taxon>
        <taxon>Pseudomonadota</taxon>
        <taxon>Alphaproteobacteria</taxon>
        <taxon>Sphingomonadales</taxon>
        <taxon>Sphingomonadaceae</taxon>
        <taxon>Alterisphingorhabdus (ex Yan et al. 2024)</taxon>
    </lineage>
</organism>
<accession>A0AA97F8P8</accession>
<evidence type="ECO:0000313" key="2">
    <source>
        <dbReference type="Proteomes" id="UP001302429"/>
    </source>
</evidence>
<name>A0AA97F8P8_9SPHN</name>
<evidence type="ECO:0008006" key="3">
    <source>
        <dbReference type="Google" id="ProtNLM"/>
    </source>
</evidence>
<reference evidence="1 2" key="1">
    <citation type="submission" date="2023-10" db="EMBL/GenBank/DDBJ databases">
        <title>Complete genome sequence of a Sphingomonadaceae bacterium.</title>
        <authorList>
            <person name="Yan C."/>
        </authorList>
    </citation>
    <scope>NUCLEOTIDE SEQUENCE [LARGE SCALE GENOMIC DNA]</scope>
    <source>
        <strain evidence="1 2">SCSIO 66989</strain>
    </source>
</reference>
<gene>
    <name evidence="1" type="ORF">RB602_02270</name>
</gene>
<keyword evidence="2" id="KW-1185">Reference proteome</keyword>
<dbReference type="InterPro" id="IPR010985">
    <property type="entry name" value="Ribbon_hlx_hlx"/>
</dbReference>
<dbReference type="EMBL" id="CP136594">
    <property type="protein sequence ID" value="WOE75561.1"/>
    <property type="molecule type" value="Genomic_DNA"/>
</dbReference>
<dbReference type="AlphaFoldDB" id="A0AA97F8P8"/>
<dbReference type="KEGG" id="acoa:RB602_02270"/>
<sequence>MVQRKPKLNIRVDNEMLEWLRFKAEASGKSLTEVTCDYIEHGIAAEQRGYCENIARNGLVTEYCQIVLEMLAQKHFPTKLDEIVEVAKKRQRQFYMASARDEEDML</sequence>